<dbReference type="InterPro" id="IPR041698">
    <property type="entry name" value="Methyltransf_25"/>
</dbReference>
<dbReference type="GO" id="GO:0032259">
    <property type="term" value="P:methylation"/>
    <property type="evidence" value="ECO:0007669"/>
    <property type="project" value="UniProtKB-KW"/>
</dbReference>
<gene>
    <name evidence="2" type="primary">ubiE_3</name>
    <name evidence="2" type="ORF">Pan216_34840</name>
</gene>
<sequence>MSTEKFESTSEGWDAIAQKFAKVADVLTAPYAVETLDALKVTSGERLLDLACGTGPLSFAAAKQGADVMAVDWSADMIAYLVNQAETNGLDNISAKVMDGQALELPDESFDVACSVFGVFLFPDFRKGLAEMVRVVKPGGRVGVTVWGDFEQIGHMRLWKEAILDLYPDAPDLPKPDGWKAMHDADGLERELQTAGLTSISIRPLSLTWTVPSPTWFSQNIGSCPLYDSYFEALGPDARDRTRERLFAQLEERHGESSFELTSQALVGMGKKG</sequence>
<protein>
    <submittedName>
        <fullName evidence="2">Demethylmenaquinone methyltransferase</fullName>
        <ecNumber evidence="2">2.1.1.163</ecNumber>
    </submittedName>
</protein>
<dbReference type="Pfam" id="PF13649">
    <property type="entry name" value="Methyltransf_25"/>
    <property type="match status" value="1"/>
</dbReference>
<dbReference type="SUPFAM" id="SSF53335">
    <property type="entry name" value="S-adenosyl-L-methionine-dependent methyltransferases"/>
    <property type="match status" value="1"/>
</dbReference>
<keyword evidence="2" id="KW-0489">Methyltransferase</keyword>
<organism evidence="2 3">
    <name type="scientific">Kolteria novifilia</name>
    <dbReference type="NCBI Taxonomy" id="2527975"/>
    <lineage>
        <taxon>Bacteria</taxon>
        <taxon>Pseudomonadati</taxon>
        <taxon>Planctomycetota</taxon>
        <taxon>Planctomycetia</taxon>
        <taxon>Kolteriales</taxon>
        <taxon>Kolteriaceae</taxon>
        <taxon>Kolteria</taxon>
    </lineage>
</organism>
<evidence type="ECO:0000313" key="2">
    <source>
        <dbReference type="EMBL" id="QDU62617.1"/>
    </source>
</evidence>
<proteinExistence type="predicted"/>
<evidence type="ECO:0000259" key="1">
    <source>
        <dbReference type="Pfam" id="PF13649"/>
    </source>
</evidence>
<reference evidence="2 3" key="1">
    <citation type="submission" date="2019-02" db="EMBL/GenBank/DDBJ databases">
        <title>Deep-cultivation of Planctomycetes and their phenomic and genomic characterization uncovers novel biology.</title>
        <authorList>
            <person name="Wiegand S."/>
            <person name="Jogler M."/>
            <person name="Boedeker C."/>
            <person name="Pinto D."/>
            <person name="Vollmers J."/>
            <person name="Rivas-Marin E."/>
            <person name="Kohn T."/>
            <person name="Peeters S.H."/>
            <person name="Heuer A."/>
            <person name="Rast P."/>
            <person name="Oberbeckmann S."/>
            <person name="Bunk B."/>
            <person name="Jeske O."/>
            <person name="Meyerdierks A."/>
            <person name="Storesund J.E."/>
            <person name="Kallscheuer N."/>
            <person name="Luecker S."/>
            <person name="Lage O.M."/>
            <person name="Pohl T."/>
            <person name="Merkel B.J."/>
            <person name="Hornburger P."/>
            <person name="Mueller R.-W."/>
            <person name="Bruemmer F."/>
            <person name="Labrenz M."/>
            <person name="Spormann A.M."/>
            <person name="Op den Camp H."/>
            <person name="Overmann J."/>
            <person name="Amann R."/>
            <person name="Jetten M.S.M."/>
            <person name="Mascher T."/>
            <person name="Medema M.H."/>
            <person name="Devos D.P."/>
            <person name="Kaster A.-K."/>
            <person name="Ovreas L."/>
            <person name="Rohde M."/>
            <person name="Galperin M.Y."/>
            <person name="Jogler C."/>
        </authorList>
    </citation>
    <scope>NUCLEOTIDE SEQUENCE [LARGE SCALE GENOMIC DNA]</scope>
    <source>
        <strain evidence="2 3">Pan216</strain>
    </source>
</reference>
<dbReference type="AlphaFoldDB" id="A0A518B6L7"/>
<dbReference type="GO" id="GO:0043770">
    <property type="term" value="F:demethylmenaquinone methyltransferase activity"/>
    <property type="evidence" value="ECO:0007669"/>
    <property type="project" value="UniProtKB-EC"/>
</dbReference>
<evidence type="ECO:0000313" key="3">
    <source>
        <dbReference type="Proteomes" id="UP000317093"/>
    </source>
</evidence>
<keyword evidence="3" id="KW-1185">Reference proteome</keyword>
<dbReference type="InterPro" id="IPR029063">
    <property type="entry name" value="SAM-dependent_MTases_sf"/>
</dbReference>
<dbReference type="CDD" id="cd02440">
    <property type="entry name" value="AdoMet_MTases"/>
    <property type="match status" value="1"/>
</dbReference>
<name>A0A518B6L7_9BACT</name>
<dbReference type="Proteomes" id="UP000317093">
    <property type="component" value="Chromosome"/>
</dbReference>
<keyword evidence="2" id="KW-0808">Transferase</keyword>
<dbReference type="EMBL" id="CP036279">
    <property type="protein sequence ID" value="QDU62617.1"/>
    <property type="molecule type" value="Genomic_DNA"/>
</dbReference>
<dbReference type="PANTHER" id="PTHR43591:SF24">
    <property type="entry name" value="2-METHOXY-6-POLYPRENYL-1,4-BENZOQUINOL METHYLASE, MITOCHONDRIAL"/>
    <property type="match status" value="1"/>
</dbReference>
<dbReference type="PANTHER" id="PTHR43591">
    <property type="entry name" value="METHYLTRANSFERASE"/>
    <property type="match status" value="1"/>
</dbReference>
<dbReference type="RefSeq" id="WP_419192625.1">
    <property type="nucleotide sequence ID" value="NZ_CP036279.1"/>
</dbReference>
<dbReference type="EC" id="2.1.1.163" evidence="2"/>
<feature type="domain" description="Methyltransferase" evidence="1">
    <location>
        <begin position="48"/>
        <end position="140"/>
    </location>
</feature>
<dbReference type="KEGG" id="knv:Pan216_34840"/>
<accession>A0A518B6L7</accession>
<dbReference type="Gene3D" id="3.40.50.150">
    <property type="entry name" value="Vaccinia Virus protein VP39"/>
    <property type="match status" value="1"/>
</dbReference>